<dbReference type="InterPro" id="IPR029030">
    <property type="entry name" value="Caspase-like_dom_sf"/>
</dbReference>
<dbReference type="SUPFAM" id="SSF50978">
    <property type="entry name" value="WD40 repeat-like"/>
    <property type="match status" value="2"/>
</dbReference>
<evidence type="ECO:0000256" key="3">
    <source>
        <dbReference type="PROSITE-ProRule" id="PRU00221"/>
    </source>
</evidence>
<dbReference type="InterPro" id="IPR011600">
    <property type="entry name" value="Pept_C14_caspase"/>
</dbReference>
<accession>A0AAW9RW30</accession>
<feature type="repeat" description="WD" evidence="3">
    <location>
        <begin position="214"/>
        <end position="246"/>
    </location>
</feature>
<protein>
    <submittedName>
        <fullName evidence="6">Caspase family protein</fullName>
    </submittedName>
</protein>
<dbReference type="PROSITE" id="PS50294">
    <property type="entry name" value="WD_REPEATS_REGION"/>
    <property type="match status" value="5"/>
</dbReference>
<keyword evidence="7" id="KW-1185">Reference proteome</keyword>
<dbReference type="PROSITE" id="PS00678">
    <property type="entry name" value="WD_REPEATS_1"/>
    <property type="match status" value="2"/>
</dbReference>
<sequence length="981" mass="109060">MQKLLLILLPLLSFLSTQAQEQPVLVIDPQGHSARVRDVVFTADRKRLISVSEDKTLRIWNTSTGDLVATLRSSIGEGPIGKLNAAALSSDDRLLAIGGYSSNNEIRIIDLQTRKQVSALKGHQNVITDLAFSPNGQYLISGSGDKTAKIWPLANLSTNSSPTAQLTLEGHSAAVYNLAVAPDGRQVATASLDGTIRLWQISADWGSARLTKVMDDHQDRVLSVAFSPDGKYIASGGYDGRIILWDAEGKLDLVIEDLHGQIYHVSFSPDSQKIVGITNRGQVGLYELPLAFKTGEFTEHDNTVTAGAFAKQDKNDLRSVIATAGGEAYDIYVWNANTRQVITHMTGKGKSNWSVARGKGLQIAIGQTNESAKENRKGPLEKTFDFATLTFHPEKPNSPEFTRVETNFQGKALKRKKDEAYVLQIGSTAQIQNNPDTDRILRCYTYTPKGQIVVGSGASLKLYDQAGQMIREYIGHADEVWAVSVSEDGKYLYSASGDQTVKVWNLQTAENLATLFIAADNEWVCWTPQGYYAASAGGEKYIGWQINKGLQQLAEFYPVNTFRKQFFHPELVKRTLQTGSFENAFAQYQPTQPEQLVAEPEITNTLPPQIEWLFPTAIDNETSNKTIKIQARVTSDSKIKQVKLLVNGRTYSSRGIKPSSKSTDHYRLLEYEVELVHRSNRLQVFAKNIHAATTSDERVVHYLPPATAKYTEVEEGEFPDELPFDVADFEVDYIEKPNLYLLSIGVSQFKNSEYNLTYADADAKAVARMYQQQRGRLYNHIYTKELLNEQATQQNILKQFKWLEEQATPSDMVVIFIATHGINLEGEFFILPHDGESYDLKRSGVNWSHFAEVIGNLPSKVLLFVDACNSGQLGANVAKRDNTEALRTMASDEYGVVIMSASTGVESSFEHPDWGHGAFTLALLEGLEKGEADFKKDFIVYLRELDLFVADKVQELTQGKQHPTTQKPSTISQLPVVQLAE</sequence>
<dbReference type="GO" id="GO:0004197">
    <property type="term" value="F:cysteine-type endopeptidase activity"/>
    <property type="evidence" value="ECO:0007669"/>
    <property type="project" value="InterPro"/>
</dbReference>
<dbReference type="Proteomes" id="UP001403385">
    <property type="component" value="Unassembled WGS sequence"/>
</dbReference>
<evidence type="ECO:0000313" key="7">
    <source>
        <dbReference type="Proteomes" id="UP001403385"/>
    </source>
</evidence>
<proteinExistence type="predicted"/>
<keyword evidence="1 3" id="KW-0853">WD repeat</keyword>
<dbReference type="AlphaFoldDB" id="A0AAW9RW30"/>
<evidence type="ECO:0000259" key="5">
    <source>
        <dbReference type="Pfam" id="PF00656"/>
    </source>
</evidence>
<dbReference type="InterPro" id="IPR019775">
    <property type="entry name" value="WD40_repeat_CS"/>
</dbReference>
<feature type="repeat" description="WD" evidence="3">
    <location>
        <begin position="29"/>
        <end position="70"/>
    </location>
</feature>
<name>A0AAW9RW30_9BACT</name>
<dbReference type="CDD" id="cd00200">
    <property type="entry name" value="WD40"/>
    <property type="match status" value="1"/>
</dbReference>
<evidence type="ECO:0000256" key="2">
    <source>
        <dbReference type="ARBA" id="ARBA00022737"/>
    </source>
</evidence>
<gene>
    <name evidence="6" type="ORF">AAG747_08155</name>
</gene>
<dbReference type="SUPFAM" id="SSF52129">
    <property type="entry name" value="Caspase-like"/>
    <property type="match status" value="1"/>
</dbReference>
<dbReference type="PANTHER" id="PTHR22847:SF637">
    <property type="entry name" value="WD REPEAT DOMAIN 5B"/>
    <property type="match status" value="1"/>
</dbReference>
<dbReference type="InterPro" id="IPR020472">
    <property type="entry name" value="WD40_PAC1"/>
</dbReference>
<organism evidence="6 7">
    <name type="scientific">Rapidithrix thailandica</name>
    <dbReference type="NCBI Taxonomy" id="413964"/>
    <lineage>
        <taxon>Bacteria</taxon>
        <taxon>Pseudomonadati</taxon>
        <taxon>Bacteroidota</taxon>
        <taxon>Cytophagia</taxon>
        <taxon>Cytophagales</taxon>
        <taxon>Flammeovirgaceae</taxon>
        <taxon>Rapidithrix</taxon>
    </lineage>
</organism>
<reference evidence="6 7" key="1">
    <citation type="submission" date="2024-04" db="EMBL/GenBank/DDBJ databases">
        <title>Novel genus in family Flammeovirgaceae.</title>
        <authorList>
            <person name="Nguyen T.H."/>
            <person name="Vuong T.Q."/>
            <person name="Le H."/>
            <person name="Kim S.-G."/>
        </authorList>
    </citation>
    <scope>NUCLEOTIDE SEQUENCE [LARGE SCALE GENOMIC DNA]</scope>
    <source>
        <strain evidence="6 7">JCM 23209</strain>
    </source>
</reference>
<dbReference type="Pfam" id="PF00656">
    <property type="entry name" value="Peptidase_C14"/>
    <property type="match status" value="1"/>
</dbReference>
<comment type="caution">
    <text evidence="6">The sequence shown here is derived from an EMBL/GenBank/DDBJ whole genome shotgun (WGS) entry which is preliminary data.</text>
</comment>
<evidence type="ECO:0000313" key="6">
    <source>
        <dbReference type="EMBL" id="MEN7547877.1"/>
    </source>
</evidence>
<feature type="repeat" description="WD" evidence="3">
    <location>
        <begin position="473"/>
        <end position="514"/>
    </location>
</feature>
<feature type="repeat" description="WD" evidence="3">
    <location>
        <begin position="120"/>
        <end position="161"/>
    </location>
</feature>
<dbReference type="PANTHER" id="PTHR22847">
    <property type="entry name" value="WD40 REPEAT PROTEIN"/>
    <property type="match status" value="1"/>
</dbReference>
<dbReference type="InterPro" id="IPR036322">
    <property type="entry name" value="WD40_repeat_dom_sf"/>
</dbReference>
<dbReference type="EMBL" id="JBDKWZ010000004">
    <property type="protein sequence ID" value="MEN7547877.1"/>
    <property type="molecule type" value="Genomic_DNA"/>
</dbReference>
<keyword evidence="2" id="KW-0677">Repeat</keyword>
<dbReference type="Pfam" id="PF00400">
    <property type="entry name" value="WD40"/>
    <property type="match status" value="5"/>
</dbReference>
<dbReference type="SMART" id="SM00320">
    <property type="entry name" value="WD40"/>
    <property type="match status" value="8"/>
</dbReference>
<dbReference type="GO" id="GO:0006508">
    <property type="term" value="P:proteolysis"/>
    <property type="evidence" value="ECO:0007669"/>
    <property type="project" value="InterPro"/>
</dbReference>
<dbReference type="Gene3D" id="3.40.50.1460">
    <property type="match status" value="1"/>
</dbReference>
<feature type="chain" id="PRO_5043802064" evidence="4">
    <location>
        <begin position="20"/>
        <end position="981"/>
    </location>
</feature>
<dbReference type="PROSITE" id="PS50082">
    <property type="entry name" value="WD_REPEATS_2"/>
    <property type="match status" value="5"/>
</dbReference>
<dbReference type="PRINTS" id="PR00320">
    <property type="entry name" value="GPROTEINBRPT"/>
</dbReference>
<feature type="domain" description="Peptidase C14 caspase" evidence="5">
    <location>
        <begin position="743"/>
        <end position="967"/>
    </location>
</feature>
<feature type="repeat" description="WD" evidence="3">
    <location>
        <begin position="168"/>
        <end position="202"/>
    </location>
</feature>
<evidence type="ECO:0000256" key="4">
    <source>
        <dbReference type="SAM" id="SignalP"/>
    </source>
</evidence>
<dbReference type="InterPro" id="IPR015943">
    <property type="entry name" value="WD40/YVTN_repeat-like_dom_sf"/>
</dbReference>
<dbReference type="Gene3D" id="2.130.10.10">
    <property type="entry name" value="YVTN repeat-like/Quinoprotein amine dehydrogenase"/>
    <property type="match status" value="3"/>
</dbReference>
<evidence type="ECO:0000256" key="1">
    <source>
        <dbReference type="ARBA" id="ARBA00022574"/>
    </source>
</evidence>
<dbReference type="InterPro" id="IPR001680">
    <property type="entry name" value="WD40_rpt"/>
</dbReference>
<keyword evidence="4" id="KW-0732">Signal</keyword>
<feature type="signal peptide" evidence="4">
    <location>
        <begin position="1"/>
        <end position="19"/>
    </location>
</feature>
<dbReference type="GO" id="GO:0042393">
    <property type="term" value="F:histone binding"/>
    <property type="evidence" value="ECO:0007669"/>
    <property type="project" value="TreeGrafter"/>
</dbReference>